<dbReference type="InterPro" id="IPR020846">
    <property type="entry name" value="MFS_dom"/>
</dbReference>
<organism evidence="6 7">
    <name type="scientific">Yoonia maricola</name>
    <dbReference type="NCBI Taxonomy" id="420999"/>
    <lineage>
        <taxon>Bacteria</taxon>
        <taxon>Pseudomonadati</taxon>
        <taxon>Pseudomonadota</taxon>
        <taxon>Alphaproteobacteria</taxon>
        <taxon>Rhodobacterales</taxon>
        <taxon>Paracoccaceae</taxon>
        <taxon>Yoonia</taxon>
    </lineage>
</organism>
<dbReference type="GO" id="GO:0022857">
    <property type="term" value="F:transmembrane transporter activity"/>
    <property type="evidence" value="ECO:0007669"/>
    <property type="project" value="InterPro"/>
</dbReference>
<feature type="transmembrane region" description="Helical" evidence="4">
    <location>
        <begin position="86"/>
        <end position="104"/>
    </location>
</feature>
<dbReference type="Gene3D" id="1.20.1250.20">
    <property type="entry name" value="MFS general substrate transporter like domains"/>
    <property type="match status" value="2"/>
</dbReference>
<feature type="transmembrane region" description="Helical" evidence="4">
    <location>
        <begin position="110"/>
        <end position="132"/>
    </location>
</feature>
<evidence type="ECO:0000256" key="2">
    <source>
        <dbReference type="ARBA" id="ARBA00022989"/>
    </source>
</evidence>
<dbReference type="PANTHER" id="PTHR11360">
    <property type="entry name" value="MONOCARBOXYLATE TRANSPORTER"/>
    <property type="match status" value="1"/>
</dbReference>
<proteinExistence type="predicted"/>
<feature type="transmembrane region" description="Helical" evidence="4">
    <location>
        <begin position="174"/>
        <end position="198"/>
    </location>
</feature>
<dbReference type="OrthoDB" id="9797953at2"/>
<dbReference type="EMBL" id="PGTY01000002">
    <property type="protein sequence ID" value="PJI86475.1"/>
    <property type="molecule type" value="Genomic_DNA"/>
</dbReference>
<dbReference type="InterPro" id="IPR011701">
    <property type="entry name" value="MFS"/>
</dbReference>
<dbReference type="Pfam" id="PF07690">
    <property type="entry name" value="MFS_1"/>
    <property type="match status" value="1"/>
</dbReference>
<feature type="transmembrane region" description="Helical" evidence="4">
    <location>
        <begin position="316"/>
        <end position="339"/>
    </location>
</feature>
<feature type="transmembrane region" description="Helical" evidence="4">
    <location>
        <begin position="265"/>
        <end position="285"/>
    </location>
</feature>
<gene>
    <name evidence="6" type="ORF">BC777_2845</name>
</gene>
<name>A0A2M8W6C0_9RHOB</name>
<dbReference type="RefSeq" id="WP_100368751.1">
    <property type="nucleotide sequence ID" value="NZ_PGTY01000002.1"/>
</dbReference>
<protein>
    <submittedName>
        <fullName evidence="6">Putative MFS family arabinose efflux permease</fullName>
    </submittedName>
</protein>
<dbReference type="InterPro" id="IPR050327">
    <property type="entry name" value="Proton-linked_MCT"/>
</dbReference>
<dbReference type="PANTHER" id="PTHR11360:SF290">
    <property type="entry name" value="MONOCARBOXYLATE MFS PERMEASE"/>
    <property type="match status" value="1"/>
</dbReference>
<evidence type="ECO:0000256" key="3">
    <source>
        <dbReference type="ARBA" id="ARBA00023136"/>
    </source>
</evidence>
<evidence type="ECO:0000313" key="7">
    <source>
        <dbReference type="Proteomes" id="UP000228531"/>
    </source>
</evidence>
<evidence type="ECO:0000256" key="4">
    <source>
        <dbReference type="SAM" id="Phobius"/>
    </source>
</evidence>
<comment type="caution">
    <text evidence="6">The sequence shown here is derived from an EMBL/GenBank/DDBJ whole genome shotgun (WGS) entry which is preliminary data.</text>
</comment>
<evidence type="ECO:0000256" key="1">
    <source>
        <dbReference type="ARBA" id="ARBA00022692"/>
    </source>
</evidence>
<feature type="transmembrane region" description="Helical" evidence="4">
    <location>
        <begin position="144"/>
        <end position="168"/>
    </location>
</feature>
<sequence>MALATHAQAKHRRWASVTVAIVFTAYMAVVFGLGLYLFSLLASEMRQTLGFATNTIGAVTAAAQIAFLIAAILCPRLTKYFGEGPVMISAVIVSGGVLSAVSAVGSATSMSIFVGSLGACAAFMVIPTVGVITRTVDFRYRSRVNGLVSSGTAYGQLAAGSIAPWLVLNAGWRSVWLVLGIASVSVGVAGFVALKTLAPETFSRKINADQQKLQRDRSAVPLFTRTNCLVWGLFATCGIACGPWQNYLSSFLSDESGFSISLIGRLWSIIGFVGLFSGFAVGMVADRFGIKRTLGSSFALLSGSAILVAIHNDVALLYVAALCFGSSYFAVYGLIPAYISKTVADEQATSVFAGANICLGLGTALANLSSGYIPALSGSLQHVYICVAVVAGCATLLVTALPSESSGISAP</sequence>
<dbReference type="AlphaFoldDB" id="A0A2M8W6C0"/>
<feature type="transmembrane region" description="Helical" evidence="4">
    <location>
        <begin position="219"/>
        <end position="245"/>
    </location>
</feature>
<feature type="transmembrane region" description="Helical" evidence="4">
    <location>
        <begin position="51"/>
        <end position="74"/>
    </location>
</feature>
<dbReference type="Proteomes" id="UP000228531">
    <property type="component" value="Unassembled WGS sequence"/>
</dbReference>
<dbReference type="SUPFAM" id="SSF103473">
    <property type="entry name" value="MFS general substrate transporter"/>
    <property type="match status" value="1"/>
</dbReference>
<accession>A0A2M8W6C0</accession>
<evidence type="ECO:0000313" key="6">
    <source>
        <dbReference type="EMBL" id="PJI86475.1"/>
    </source>
</evidence>
<feature type="transmembrane region" description="Helical" evidence="4">
    <location>
        <begin position="14"/>
        <end position="39"/>
    </location>
</feature>
<feature type="transmembrane region" description="Helical" evidence="4">
    <location>
        <begin position="382"/>
        <end position="401"/>
    </location>
</feature>
<feature type="domain" description="Major facilitator superfamily (MFS) profile" evidence="5">
    <location>
        <begin position="20"/>
        <end position="406"/>
    </location>
</feature>
<keyword evidence="7" id="KW-1185">Reference proteome</keyword>
<dbReference type="PROSITE" id="PS50850">
    <property type="entry name" value="MFS"/>
    <property type="match status" value="1"/>
</dbReference>
<evidence type="ECO:0000259" key="5">
    <source>
        <dbReference type="PROSITE" id="PS50850"/>
    </source>
</evidence>
<keyword evidence="2 4" id="KW-1133">Transmembrane helix</keyword>
<keyword evidence="3 4" id="KW-0472">Membrane</keyword>
<dbReference type="InterPro" id="IPR036259">
    <property type="entry name" value="MFS_trans_sf"/>
</dbReference>
<reference evidence="6 7" key="1">
    <citation type="submission" date="2017-11" db="EMBL/GenBank/DDBJ databases">
        <title>Genomic Encyclopedia of Archaeal and Bacterial Type Strains, Phase II (KMG-II): From Individual Species to Whole Genera.</title>
        <authorList>
            <person name="Goeker M."/>
        </authorList>
    </citation>
    <scope>NUCLEOTIDE SEQUENCE [LARGE SCALE GENOMIC DNA]</scope>
    <source>
        <strain evidence="6 7">DSM 29128</strain>
    </source>
</reference>
<feature type="transmembrane region" description="Helical" evidence="4">
    <location>
        <begin position="351"/>
        <end position="370"/>
    </location>
</feature>
<keyword evidence="1 4" id="KW-0812">Transmembrane</keyword>